<dbReference type="PRINTS" id="PR00081">
    <property type="entry name" value="GDHRDH"/>
</dbReference>
<protein>
    <submittedName>
        <fullName evidence="5">Putative oxidoreductase</fullName>
    </submittedName>
</protein>
<dbReference type="InterPro" id="IPR057326">
    <property type="entry name" value="KR_dom"/>
</dbReference>
<reference evidence="5 6" key="1">
    <citation type="journal article" date="2010" name="DNA Res.">
        <title>Genome sequence of Kitasatospora setae NBRC 14216T: an evolutionary snapshot of the family Streptomycetaceae.</title>
        <authorList>
            <person name="Ichikawa N."/>
            <person name="Oguchi A."/>
            <person name="Ikeda H."/>
            <person name="Ishikawa J."/>
            <person name="Kitani S."/>
            <person name="Watanabe Y."/>
            <person name="Nakamura S."/>
            <person name="Katano Y."/>
            <person name="Kishi E."/>
            <person name="Sasagawa M."/>
            <person name="Ankai A."/>
            <person name="Fukui S."/>
            <person name="Hashimoto Y."/>
            <person name="Kamata S."/>
            <person name="Otoguro M."/>
            <person name="Tanikawa S."/>
            <person name="Nihira T."/>
            <person name="Horinouchi S."/>
            <person name="Ohnishi Y."/>
            <person name="Hayakawa M."/>
            <person name="Kuzuyama T."/>
            <person name="Arisawa A."/>
            <person name="Nomoto F."/>
            <person name="Miura H."/>
            <person name="Takahashi Y."/>
            <person name="Fujita N."/>
        </authorList>
    </citation>
    <scope>NUCLEOTIDE SEQUENCE [LARGE SCALE GENOMIC DNA]</scope>
    <source>
        <strain evidence="6">ATCC 33774 / DSM 43861 / JCM 3304 / KCC A-0304 / NBRC 14216 / KM-6054</strain>
    </source>
</reference>
<dbReference type="PROSITE" id="PS00061">
    <property type="entry name" value="ADH_SHORT"/>
    <property type="match status" value="1"/>
</dbReference>
<evidence type="ECO:0000256" key="3">
    <source>
        <dbReference type="SAM" id="MobiDB-lite"/>
    </source>
</evidence>
<dbReference type="Proteomes" id="UP000007076">
    <property type="component" value="Chromosome"/>
</dbReference>
<dbReference type="HOGENOM" id="CLU_010194_14_0_11"/>
<evidence type="ECO:0000256" key="1">
    <source>
        <dbReference type="ARBA" id="ARBA00006484"/>
    </source>
</evidence>
<dbReference type="RefSeq" id="WP_014140528.1">
    <property type="nucleotide sequence ID" value="NC_016109.1"/>
</dbReference>
<dbReference type="AlphaFoldDB" id="E4NJT9"/>
<dbReference type="Gene3D" id="3.40.50.720">
    <property type="entry name" value="NAD(P)-binding Rossmann-like Domain"/>
    <property type="match status" value="1"/>
</dbReference>
<keyword evidence="2" id="KW-0560">Oxidoreductase</keyword>
<dbReference type="SMART" id="SM00822">
    <property type="entry name" value="PKS_KR"/>
    <property type="match status" value="1"/>
</dbReference>
<dbReference type="InterPro" id="IPR051687">
    <property type="entry name" value="Peroxisomal_Beta-Oxidation"/>
</dbReference>
<dbReference type="eggNOG" id="COG1028">
    <property type="taxonomic scope" value="Bacteria"/>
</dbReference>
<proteinExistence type="inferred from homology"/>
<feature type="domain" description="Ketoreductase" evidence="4">
    <location>
        <begin position="22"/>
        <end position="214"/>
    </location>
</feature>
<dbReference type="InterPro" id="IPR036291">
    <property type="entry name" value="NAD(P)-bd_dom_sf"/>
</dbReference>
<dbReference type="GO" id="GO:0016491">
    <property type="term" value="F:oxidoreductase activity"/>
    <property type="evidence" value="ECO:0007669"/>
    <property type="project" value="UniProtKB-KW"/>
</dbReference>
<dbReference type="STRING" id="452652.KSE_74820"/>
<accession>E4NJT9</accession>
<organism evidence="5 6">
    <name type="scientific">Kitasatospora setae (strain ATCC 33774 / DSM 43861 / JCM 3304 / KCC A-0304 / NBRC 14216 / KM-6054)</name>
    <name type="common">Streptomyces setae</name>
    <dbReference type="NCBI Taxonomy" id="452652"/>
    <lineage>
        <taxon>Bacteria</taxon>
        <taxon>Bacillati</taxon>
        <taxon>Actinomycetota</taxon>
        <taxon>Actinomycetes</taxon>
        <taxon>Kitasatosporales</taxon>
        <taxon>Streptomycetaceae</taxon>
        <taxon>Kitasatospora</taxon>
    </lineage>
</organism>
<dbReference type="FunFam" id="3.40.50.720:FF:000173">
    <property type="entry name" value="3-oxoacyl-[acyl-carrier protein] reductase"/>
    <property type="match status" value="1"/>
</dbReference>
<dbReference type="InterPro" id="IPR002347">
    <property type="entry name" value="SDR_fam"/>
</dbReference>
<evidence type="ECO:0000313" key="6">
    <source>
        <dbReference type="Proteomes" id="UP000007076"/>
    </source>
</evidence>
<evidence type="ECO:0000313" key="5">
    <source>
        <dbReference type="EMBL" id="BAJ33237.1"/>
    </source>
</evidence>
<name>E4NJT9_KITSK</name>
<dbReference type="PRINTS" id="PR00080">
    <property type="entry name" value="SDRFAMILY"/>
</dbReference>
<evidence type="ECO:0000256" key="2">
    <source>
        <dbReference type="ARBA" id="ARBA00023002"/>
    </source>
</evidence>
<dbReference type="InterPro" id="IPR020904">
    <property type="entry name" value="Sc_DH/Rdtase_CS"/>
</dbReference>
<feature type="region of interest" description="Disordered" evidence="3">
    <location>
        <begin position="318"/>
        <end position="339"/>
    </location>
</feature>
<dbReference type="SUPFAM" id="SSF51735">
    <property type="entry name" value="NAD(P)-binding Rossmann-fold domains"/>
    <property type="match status" value="1"/>
</dbReference>
<dbReference type="PANTHER" id="PTHR45024:SF2">
    <property type="entry name" value="SCP2 DOMAIN-CONTAINING PROTEIN"/>
    <property type="match status" value="1"/>
</dbReference>
<keyword evidence="6" id="KW-1185">Reference proteome</keyword>
<dbReference type="PATRIC" id="fig|452652.3.peg.7530"/>
<sequence>MVMSNETLPNAPHPLDLDLTGKVAVVTGSGRGLGLAYAAALAAAGAAAGAAVVVNDLDAGVAGAAAAAIEAAGGRAVAVAAAVGTTEAAQALVDGAVEAFGRLDVMVTNAGILRDKVLWKMTDEDFDAVVATHLRGTFTCARAAAVRMREQGEGGRLIMIGSPAGQRGNFGQTNYAAAKAGIAAMVRTWAMELAKAGITVNAVIPIAATAMTETIPAFAPYVEAMRQGAPLPDFLRKGEGFGTAEDCAALIPFLASDAAAGVTGQCVGIGGDKLALWSHPQEVAVAYADGGWRPETIAAGWAAGVGREPQTVGVPASAVPAGAAPTPAVPAPAVPGEGK</sequence>
<dbReference type="Pfam" id="PF13561">
    <property type="entry name" value="adh_short_C2"/>
    <property type="match status" value="1"/>
</dbReference>
<evidence type="ECO:0000259" key="4">
    <source>
        <dbReference type="SMART" id="SM00822"/>
    </source>
</evidence>
<dbReference type="PANTHER" id="PTHR45024">
    <property type="entry name" value="DEHYDROGENASES, SHORT CHAIN"/>
    <property type="match status" value="1"/>
</dbReference>
<gene>
    <name evidence="5" type="ordered locus">KSE_74820</name>
</gene>
<dbReference type="EMBL" id="AP010968">
    <property type="protein sequence ID" value="BAJ33237.1"/>
    <property type="molecule type" value="Genomic_DNA"/>
</dbReference>
<comment type="similarity">
    <text evidence="1">Belongs to the short-chain dehydrogenases/reductases (SDR) family.</text>
</comment>
<dbReference type="KEGG" id="ksk:KSE_74820"/>